<dbReference type="Pfam" id="PF24016">
    <property type="entry name" value="DUF7330"/>
    <property type="match status" value="1"/>
</dbReference>
<evidence type="ECO:0000313" key="3">
    <source>
        <dbReference type="EMBL" id="THU96197.1"/>
    </source>
</evidence>
<name>A0A4S8M281_DENBC</name>
<evidence type="ECO:0000259" key="2">
    <source>
        <dbReference type="Pfam" id="PF24016"/>
    </source>
</evidence>
<feature type="region of interest" description="Disordered" evidence="1">
    <location>
        <begin position="16"/>
        <end position="51"/>
    </location>
</feature>
<feature type="compositionally biased region" description="Polar residues" evidence="1">
    <location>
        <begin position="33"/>
        <end position="44"/>
    </location>
</feature>
<evidence type="ECO:0000256" key="1">
    <source>
        <dbReference type="SAM" id="MobiDB-lite"/>
    </source>
</evidence>
<keyword evidence="4" id="KW-1185">Reference proteome</keyword>
<accession>A0A4S8M281</accession>
<gene>
    <name evidence="3" type="ORF">K435DRAFT_858796</name>
</gene>
<dbReference type="AlphaFoldDB" id="A0A4S8M281"/>
<proteinExistence type="predicted"/>
<sequence length="291" mass="31676">MAAMIVYSETASITSEAPPEYVDTSPSLPPTGAQASQEAQTHALSGTVPPGPVAVATSSKAVNHVSINQPLGSIDCTYIIDPLVQIPKSFLPKLAPGVPEHSRKNLSLRTKVGAIFADVTLWHDDSVQRTEKMDKEGKKKWVNMEMKALVGAVCVKVAFSSLAHLVPGPECDSSTDDSYQRDPTPIPSSERPPFLLRCSTRTGQVFVQLPKTFHGFISITTAVGSVNLSKNIKQTARWVDSGMRKRKCFVGDISRLSDEDSRDLWSGDEVKLETPFGSVDISYIDEENILF</sequence>
<evidence type="ECO:0000313" key="4">
    <source>
        <dbReference type="Proteomes" id="UP000297245"/>
    </source>
</evidence>
<reference evidence="3 4" key="1">
    <citation type="journal article" date="2019" name="Nat. Ecol. Evol.">
        <title>Megaphylogeny resolves global patterns of mushroom evolution.</title>
        <authorList>
            <person name="Varga T."/>
            <person name="Krizsan K."/>
            <person name="Foldi C."/>
            <person name="Dima B."/>
            <person name="Sanchez-Garcia M."/>
            <person name="Sanchez-Ramirez S."/>
            <person name="Szollosi G.J."/>
            <person name="Szarkandi J.G."/>
            <person name="Papp V."/>
            <person name="Albert L."/>
            <person name="Andreopoulos W."/>
            <person name="Angelini C."/>
            <person name="Antonin V."/>
            <person name="Barry K.W."/>
            <person name="Bougher N.L."/>
            <person name="Buchanan P."/>
            <person name="Buyck B."/>
            <person name="Bense V."/>
            <person name="Catcheside P."/>
            <person name="Chovatia M."/>
            <person name="Cooper J."/>
            <person name="Damon W."/>
            <person name="Desjardin D."/>
            <person name="Finy P."/>
            <person name="Geml J."/>
            <person name="Haridas S."/>
            <person name="Hughes K."/>
            <person name="Justo A."/>
            <person name="Karasinski D."/>
            <person name="Kautmanova I."/>
            <person name="Kiss B."/>
            <person name="Kocsube S."/>
            <person name="Kotiranta H."/>
            <person name="LaButti K.M."/>
            <person name="Lechner B.E."/>
            <person name="Liimatainen K."/>
            <person name="Lipzen A."/>
            <person name="Lukacs Z."/>
            <person name="Mihaltcheva S."/>
            <person name="Morgado L.N."/>
            <person name="Niskanen T."/>
            <person name="Noordeloos M.E."/>
            <person name="Ohm R.A."/>
            <person name="Ortiz-Santana B."/>
            <person name="Ovrebo C."/>
            <person name="Racz N."/>
            <person name="Riley R."/>
            <person name="Savchenko A."/>
            <person name="Shiryaev A."/>
            <person name="Soop K."/>
            <person name="Spirin V."/>
            <person name="Szebenyi C."/>
            <person name="Tomsovsky M."/>
            <person name="Tulloss R.E."/>
            <person name="Uehling J."/>
            <person name="Grigoriev I.V."/>
            <person name="Vagvolgyi C."/>
            <person name="Papp T."/>
            <person name="Martin F.M."/>
            <person name="Miettinen O."/>
            <person name="Hibbett D.S."/>
            <person name="Nagy L.G."/>
        </authorList>
    </citation>
    <scope>NUCLEOTIDE SEQUENCE [LARGE SCALE GENOMIC DNA]</scope>
    <source>
        <strain evidence="3 4">CBS 962.96</strain>
    </source>
</reference>
<feature type="domain" description="DUF7330" evidence="2">
    <location>
        <begin position="63"/>
        <end position="286"/>
    </location>
</feature>
<organism evidence="3 4">
    <name type="scientific">Dendrothele bispora (strain CBS 962.96)</name>
    <dbReference type="NCBI Taxonomy" id="1314807"/>
    <lineage>
        <taxon>Eukaryota</taxon>
        <taxon>Fungi</taxon>
        <taxon>Dikarya</taxon>
        <taxon>Basidiomycota</taxon>
        <taxon>Agaricomycotina</taxon>
        <taxon>Agaricomycetes</taxon>
        <taxon>Agaricomycetidae</taxon>
        <taxon>Agaricales</taxon>
        <taxon>Agaricales incertae sedis</taxon>
        <taxon>Dendrothele</taxon>
    </lineage>
</organism>
<dbReference type="InterPro" id="IPR055754">
    <property type="entry name" value="DUF7330"/>
</dbReference>
<dbReference type="Proteomes" id="UP000297245">
    <property type="component" value="Unassembled WGS sequence"/>
</dbReference>
<dbReference type="EMBL" id="ML179182">
    <property type="protein sequence ID" value="THU96197.1"/>
    <property type="molecule type" value="Genomic_DNA"/>
</dbReference>
<dbReference type="OrthoDB" id="2593559at2759"/>
<protein>
    <recommendedName>
        <fullName evidence="2">DUF7330 domain-containing protein</fullName>
    </recommendedName>
</protein>
<feature type="region of interest" description="Disordered" evidence="1">
    <location>
        <begin position="169"/>
        <end position="193"/>
    </location>
</feature>